<dbReference type="EMBL" id="JAHFZB010000006">
    <property type="protein sequence ID" value="KAK6488817.1"/>
    <property type="molecule type" value="Genomic_DNA"/>
</dbReference>
<evidence type="ECO:0000256" key="1">
    <source>
        <dbReference type="SAM" id="Coils"/>
    </source>
</evidence>
<name>A0ABR0ZVH5_HUSHU</name>
<gene>
    <name evidence="3" type="ORF">HHUSO_G7737</name>
</gene>
<feature type="compositionally biased region" description="Basic and acidic residues" evidence="2">
    <location>
        <begin position="194"/>
        <end position="204"/>
    </location>
</feature>
<sequence length="898" mass="102461">MFTGMMRLDGLSCSSSSSNDRTDSLQRQSARCSLEDEPVILPTGASSRKKRLHRRPGYMRGEQPKCLESTVEENSKRPCQRPGMSNKIYTDIQKYGLETCRMLNLKESIDLDHHTVQYSNPKAAADSVVNVPEFIQQSLTSSSCRNCDTSDASWKGPWPRECQTNQQNSKLLEWKRKSVKVEPALQEMPGTPSKENDNDSRDSVNDTFNSSFSFIQISLNSSHEVETVGNDSKHLPAVGLEEPTILQDETDCGFSKMDKTDNFFSKVLWTDAASMSWQYNLIDESQPITDADMKQRMQDSDTFSVDTEAVFSFSVDSSNAASTGSSVTSGYESSTSTDHTWDAVLKKYDDFLQDCLQSNRSNIKANVIIAFFCFQMESLLLKLQKLQEKAIREDDYDRADKFLKKLVELKRERSTLKVGLPSRHPAVSRFLEKLKDQAQLALQQAYSDCGSNNKEHSQKIEKEVTCSGQEKTQGSIFRRDRLIQEKQQLQKEIQDLRRKLAELEVKEYQLSMEIKEEDKLIQSQDSEVPSLLNTPLGELQDMYKALDEMGNFVHRNYLFTEIPHHIKRVFETVCQHCNVKKTLTSLKERELSLSTTIKEATAKVFMSQKLCSSLRKKVSDIETQLPTLHEAKMVSISGNDFSTAKDLKEEMRSLSLEKDRLEELIKKLQPLRTGNDRSLDMTKEDYIRVKQELELKKTQFENNLKDSAAKYIELLEDKLNSCGNQLLERVWEADLEACYLLVQGLHLKEAGCCMSEGEESRADDTEPTDDPCSVTETKKECDFPKRGVWEAVECFEQNHNELTETLEGFIFGKEDNHPEDACCGPAHVTEQCESISEKLLSLEDQLQTAILHRDEDLTHILSREIQMVKATLQAMLEQLQASSEEGEKEMEDFFSDSW</sequence>
<protein>
    <submittedName>
        <fullName evidence="3">Disrupted in schizophrenia 1 protein isoform X1</fullName>
    </submittedName>
</protein>
<dbReference type="Proteomes" id="UP001369086">
    <property type="component" value="Unassembled WGS sequence"/>
</dbReference>
<feature type="region of interest" description="Disordered" evidence="2">
    <location>
        <begin position="181"/>
        <end position="205"/>
    </location>
</feature>
<evidence type="ECO:0000313" key="3">
    <source>
        <dbReference type="EMBL" id="KAK6488817.1"/>
    </source>
</evidence>
<feature type="region of interest" description="Disordered" evidence="2">
    <location>
        <begin position="1"/>
        <end position="34"/>
    </location>
</feature>
<comment type="caution">
    <text evidence="3">The sequence shown here is derived from an EMBL/GenBank/DDBJ whole genome shotgun (WGS) entry which is preliminary data.</text>
</comment>
<dbReference type="InterPro" id="IPR026081">
    <property type="entry name" value="DISC1"/>
</dbReference>
<feature type="coiled-coil region" evidence="1">
    <location>
        <begin position="479"/>
        <end position="518"/>
    </location>
</feature>
<dbReference type="PANTHER" id="PTHR14332">
    <property type="entry name" value="DISRUPTED IN SCHIZOPHRENIA 1 PROTEIN"/>
    <property type="match status" value="1"/>
</dbReference>
<dbReference type="PANTHER" id="PTHR14332:SF3">
    <property type="entry name" value="DISRUPTED IN SCHIZOPHRENIA 1 PROTEIN"/>
    <property type="match status" value="1"/>
</dbReference>
<organism evidence="3 4">
    <name type="scientific">Huso huso</name>
    <name type="common">Beluga</name>
    <name type="synonym">Acipenser huso</name>
    <dbReference type="NCBI Taxonomy" id="61971"/>
    <lineage>
        <taxon>Eukaryota</taxon>
        <taxon>Metazoa</taxon>
        <taxon>Chordata</taxon>
        <taxon>Craniata</taxon>
        <taxon>Vertebrata</taxon>
        <taxon>Euteleostomi</taxon>
        <taxon>Actinopterygii</taxon>
        <taxon>Chondrostei</taxon>
        <taxon>Acipenseriformes</taxon>
        <taxon>Acipenseridae</taxon>
        <taxon>Huso</taxon>
    </lineage>
</organism>
<reference evidence="3 4" key="1">
    <citation type="submission" date="2021-05" db="EMBL/GenBank/DDBJ databases">
        <authorList>
            <person name="Zahm M."/>
            <person name="Klopp C."/>
            <person name="Cabau C."/>
            <person name="Kuhl H."/>
            <person name="Suciu R."/>
            <person name="Ciorpac M."/>
            <person name="Holostenco D."/>
            <person name="Gessner J."/>
            <person name="Wuertz S."/>
            <person name="Hohne C."/>
            <person name="Stock M."/>
            <person name="Gislard M."/>
            <person name="Lluch J."/>
            <person name="Milhes M."/>
            <person name="Lampietro C."/>
            <person name="Lopez Roques C."/>
            <person name="Donnadieu C."/>
            <person name="Du K."/>
            <person name="Schartl M."/>
            <person name="Guiguen Y."/>
        </authorList>
    </citation>
    <scope>NUCLEOTIDE SEQUENCE [LARGE SCALE GENOMIC DNA]</scope>
    <source>
        <strain evidence="3">Hh-F2</strain>
        <tissue evidence="3">Blood</tissue>
    </source>
</reference>
<feature type="coiled-coil region" evidence="1">
    <location>
        <begin position="644"/>
        <end position="710"/>
    </location>
</feature>
<keyword evidence="1" id="KW-0175">Coiled coil</keyword>
<evidence type="ECO:0000256" key="2">
    <source>
        <dbReference type="SAM" id="MobiDB-lite"/>
    </source>
</evidence>
<proteinExistence type="predicted"/>
<accession>A0ABR0ZVH5</accession>
<keyword evidence="4" id="KW-1185">Reference proteome</keyword>
<evidence type="ECO:0000313" key="4">
    <source>
        <dbReference type="Proteomes" id="UP001369086"/>
    </source>
</evidence>